<feature type="non-terminal residue" evidence="1">
    <location>
        <position position="48"/>
    </location>
</feature>
<proteinExistence type="predicted"/>
<sequence length="48" mass="5494">MSSLLTPFEEEELLKEARMVHDKLEGSLNGIIPIYCLHALKKDKELNP</sequence>
<comment type="caution">
    <text evidence="1">The sequence shown here is derived from an EMBL/GenBank/DDBJ whole genome shotgun (WGS) entry which is preliminary data.</text>
</comment>
<keyword evidence="2" id="KW-1185">Reference proteome</keyword>
<evidence type="ECO:0000313" key="1">
    <source>
        <dbReference type="EMBL" id="MCI65599.1"/>
    </source>
</evidence>
<dbReference type="AlphaFoldDB" id="A0A392TXB7"/>
<dbReference type="Proteomes" id="UP000265520">
    <property type="component" value="Unassembled WGS sequence"/>
</dbReference>
<organism evidence="1 2">
    <name type="scientific">Trifolium medium</name>
    <dbReference type="NCBI Taxonomy" id="97028"/>
    <lineage>
        <taxon>Eukaryota</taxon>
        <taxon>Viridiplantae</taxon>
        <taxon>Streptophyta</taxon>
        <taxon>Embryophyta</taxon>
        <taxon>Tracheophyta</taxon>
        <taxon>Spermatophyta</taxon>
        <taxon>Magnoliopsida</taxon>
        <taxon>eudicotyledons</taxon>
        <taxon>Gunneridae</taxon>
        <taxon>Pentapetalae</taxon>
        <taxon>rosids</taxon>
        <taxon>fabids</taxon>
        <taxon>Fabales</taxon>
        <taxon>Fabaceae</taxon>
        <taxon>Papilionoideae</taxon>
        <taxon>50 kb inversion clade</taxon>
        <taxon>NPAAA clade</taxon>
        <taxon>Hologalegina</taxon>
        <taxon>IRL clade</taxon>
        <taxon>Trifolieae</taxon>
        <taxon>Trifolium</taxon>
    </lineage>
</organism>
<accession>A0A392TXB7</accession>
<evidence type="ECO:0000313" key="2">
    <source>
        <dbReference type="Proteomes" id="UP000265520"/>
    </source>
</evidence>
<name>A0A392TXB7_9FABA</name>
<reference evidence="1 2" key="1">
    <citation type="journal article" date="2018" name="Front. Plant Sci.">
        <title>Red Clover (Trifolium pratense) and Zigzag Clover (T. medium) - A Picture of Genomic Similarities and Differences.</title>
        <authorList>
            <person name="Dluhosova J."/>
            <person name="Istvanek J."/>
            <person name="Nedelnik J."/>
            <person name="Repkova J."/>
        </authorList>
    </citation>
    <scope>NUCLEOTIDE SEQUENCE [LARGE SCALE GENOMIC DNA]</scope>
    <source>
        <strain evidence="2">cv. 10/8</strain>
        <tissue evidence="1">Leaf</tissue>
    </source>
</reference>
<protein>
    <submittedName>
        <fullName evidence="1">Uncharacterized protein</fullName>
    </submittedName>
</protein>
<dbReference type="EMBL" id="LXQA010678802">
    <property type="protein sequence ID" value="MCI65599.1"/>
    <property type="molecule type" value="Genomic_DNA"/>
</dbReference>